<proteinExistence type="predicted"/>
<protein>
    <submittedName>
        <fullName evidence="1">Uncharacterized protein</fullName>
    </submittedName>
</protein>
<dbReference type="Proteomes" id="UP000830583">
    <property type="component" value="Chromosome"/>
</dbReference>
<sequence>MITKTKTIALLFIGVFFLIGNQTAEAQLLKKLKDAAQGKTESTSNSKGSSKMIGESEVSNDFVVDEYGFNGIYYSQTKNGIIKTNMQFEICKEKSKAKGAEDMPACIVFKHEIPETNSKIWKDSNAADGYGIPQSVVNTKKLFFPSRGMFGDILYIEPGVLFMSAKNYTGIIGGTEPFIKKDDFNIEDYVNSGSFFVKNKEDLKNWSNSVEIQDKVKNRWIETMENINAIYAEVDGKKNANNEMPSIGKLNSKFIQDRALKTYKEKYDPINKGWTHNYMYVHGNEWVNKKKYLPNGQLVESHRELHVVIVRTNPQGQCKADLMYYVEIFENGKYDAANGKVTGPVSYIGMPGGYLPCEKATAFKSKLAK</sequence>
<name>A0ABY4KHI4_9FLAO</name>
<dbReference type="RefSeq" id="WP_248435871.1">
    <property type="nucleotide sequence ID" value="NZ_CP096205.1"/>
</dbReference>
<dbReference type="EMBL" id="CP096205">
    <property type="protein sequence ID" value="UPQ80149.1"/>
    <property type="molecule type" value="Genomic_DNA"/>
</dbReference>
<reference evidence="1" key="1">
    <citation type="submission" date="2022-04" db="EMBL/GenBank/DDBJ databases">
        <title>Consumption of N2O by Flavobacterium azooxidireducens sp. nov. isolated from Decomposing Leaf Litter of Phragmites australis (Cav.).</title>
        <authorList>
            <person name="Behrendt U."/>
            <person name="Spanner T."/>
            <person name="Augustin J."/>
            <person name="Horn M.A."/>
            <person name="Kolb S."/>
            <person name="Ulrich A."/>
        </authorList>
    </citation>
    <scope>NUCLEOTIDE SEQUENCE</scope>
    <source>
        <strain evidence="1">IGB 4-14</strain>
    </source>
</reference>
<accession>A0ABY4KHI4</accession>
<keyword evidence="2" id="KW-1185">Reference proteome</keyword>
<evidence type="ECO:0000313" key="1">
    <source>
        <dbReference type="EMBL" id="UPQ80149.1"/>
    </source>
</evidence>
<gene>
    <name evidence="1" type="ORF">M0M57_04775</name>
</gene>
<evidence type="ECO:0000313" key="2">
    <source>
        <dbReference type="Proteomes" id="UP000830583"/>
    </source>
</evidence>
<organism evidence="1 2">
    <name type="scientific">Flavobacterium azooxidireducens</name>
    <dbReference type="NCBI Taxonomy" id="1871076"/>
    <lineage>
        <taxon>Bacteria</taxon>
        <taxon>Pseudomonadati</taxon>
        <taxon>Bacteroidota</taxon>
        <taxon>Flavobacteriia</taxon>
        <taxon>Flavobacteriales</taxon>
        <taxon>Flavobacteriaceae</taxon>
        <taxon>Flavobacterium</taxon>
    </lineage>
</organism>